<dbReference type="Proteomes" id="UP000244722">
    <property type="component" value="Unassembled WGS sequence"/>
</dbReference>
<accession>A0A2T6ZXM8</accession>
<proteinExistence type="predicted"/>
<dbReference type="AlphaFoldDB" id="A0A2T6ZXM8"/>
<evidence type="ECO:0000313" key="1">
    <source>
        <dbReference type="EMBL" id="PUU80228.1"/>
    </source>
</evidence>
<reference evidence="1 2" key="1">
    <citation type="submission" date="2017-04" db="EMBL/GenBank/DDBJ databases">
        <title>Draft genome sequence of Tuber borchii Vittad., a whitish edible truffle.</title>
        <authorList>
            <consortium name="DOE Joint Genome Institute"/>
            <person name="Murat C."/>
            <person name="Kuo A."/>
            <person name="Barry K.W."/>
            <person name="Clum A."/>
            <person name="Dockter R.B."/>
            <person name="Fauchery L."/>
            <person name="Iotti M."/>
            <person name="Kohler A."/>
            <person name="Labutti K."/>
            <person name="Lindquist E.A."/>
            <person name="Lipzen A."/>
            <person name="Ohm R.A."/>
            <person name="Wang M."/>
            <person name="Grigoriev I.V."/>
            <person name="Zambonelli A."/>
            <person name="Martin F.M."/>
        </authorList>
    </citation>
    <scope>NUCLEOTIDE SEQUENCE [LARGE SCALE GENOMIC DNA]</scope>
    <source>
        <strain evidence="1 2">Tbo3840</strain>
    </source>
</reference>
<keyword evidence="2" id="KW-1185">Reference proteome</keyword>
<protein>
    <submittedName>
        <fullName evidence="1">Uncharacterized protein</fullName>
    </submittedName>
</protein>
<comment type="caution">
    <text evidence="1">The sequence shown here is derived from an EMBL/GenBank/DDBJ whole genome shotgun (WGS) entry which is preliminary data.</text>
</comment>
<dbReference type="EMBL" id="NESQ01000070">
    <property type="protein sequence ID" value="PUU80228.1"/>
    <property type="molecule type" value="Genomic_DNA"/>
</dbReference>
<organism evidence="1 2">
    <name type="scientific">Tuber borchii</name>
    <name type="common">White truffle</name>
    <dbReference type="NCBI Taxonomy" id="42251"/>
    <lineage>
        <taxon>Eukaryota</taxon>
        <taxon>Fungi</taxon>
        <taxon>Dikarya</taxon>
        <taxon>Ascomycota</taxon>
        <taxon>Pezizomycotina</taxon>
        <taxon>Pezizomycetes</taxon>
        <taxon>Pezizales</taxon>
        <taxon>Tuberaceae</taxon>
        <taxon>Tuber</taxon>
    </lineage>
</organism>
<sequence length="174" mass="20128">MPKGVMRLQASTAIILTVKAISKDKTRSRSSTAEWPVYIYTRNTIEVFFQIDSHGERAPPTSGKATLEDTKALDSSFEQIDICDKGFYVALDKNYEKIVVMFGAGLRLIYGDKIGEYMEKVMSWKIEEYTSVNVPAILKDTRHKDYEKWLLSNPHLCWPPWAHVTHMRIARQYY</sequence>
<evidence type="ECO:0000313" key="2">
    <source>
        <dbReference type="Proteomes" id="UP000244722"/>
    </source>
</evidence>
<gene>
    <name evidence="1" type="ORF">B9Z19DRAFT_1123951</name>
</gene>
<name>A0A2T6ZXM8_TUBBO</name>
<dbReference type="OrthoDB" id="4638065at2759"/>